<dbReference type="CDD" id="cd01949">
    <property type="entry name" value="GGDEF"/>
    <property type="match status" value="1"/>
</dbReference>
<comment type="caution">
    <text evidence="5">The sequence shown here is derived from an EMBL/GenBank/DDBJ whole genome shotgun (WGS) entry which is preliminary data.</text>
</comment>
<dbReference type="Gene3D" id="3.30.450.20">
    <property type="entry name" value="PAS domain"/>
    <property type="match status" value="2"/>
</dbReference>
<dbReference type="InterPro" id="IPR035965">
    <property type="entry name" value="PAS-like_dom_sf"/>
</dbReference>
<feature type="domain" description="EAL" evidence="3">
    <location>
        <begin position="615"/>
        <end position="864"/>
    </location>
</feature>
<dbReference type="SMART" id="SM00052">
    <property type="entry name" value="EAL"/>
    <property type="match status" value="1"/>
</dbReference>
<dbReference type="InterPro" id="IPR001633">
    <property type="entry name" value="EAL_dom"/>
</dbReference>
<evidence type="ECO:0000313" key="5">
    <source>
        <dbReference type="EMBL" id="GJE62182.1"/>
    </source>
</evidence>
<feature type="domain" description="GGDEF" evidence="4">
    <location>
        <begin position="473"/>
        <end position="606"/>
    </location>
</feature>
<dbReference type="InterPro" id="IPR052155">
    <property type="entry name" value="Biofilm_reg_signaling"/>
</dbReference>
<dbReference type="InterPro" id="IPR001610">
    <property type="entry name" value="PAC"/>
</dbReference>
<protein>
    <recommendedName>
        <fullName evidence="7">EAL domain-containing protein</fullName>
    </recommendedName>
</protein>
<sequence>MDQTASEAERLSALRELSILRTEYEPHLDAVCRTACHLFAVPMALLLFVDEAAIWFKAQCGVMGDEIAREGAFCDLTIQGQAGRALVFRDLLSDARTIESPLVTGEPHARFYAGVPLSLKSGLNIGTFCIMDTVPRPDFTDARIRQLEDLALIVEAHLRLHQAHVRSEGESAAREKAELATRQSEHRFRLLAETTTDVIILSDLDTRRLYVSPSAEAVLGFPPMELIGTTPLDFVHPDDAEAYERVLNDLTSARINHASTCQRYRHKDGTWLTMEVAQSLARDPVSGLPTGYVTSLRDVTHRKATEDALRLSEERLALALESGGDGLWDWNVTTGKVQLSSHWLSLLGYRSGELAPHISSWQDLVHPDDALRSQKLLFEHFNGLNASYECEYRVRAKDGNYIWTLARGKVVKTTEDRHPARMVGTLIDITHRKESEQRIAFMAHHDALTGLPNRTLFWECLNQEIARAARQRGTFAVFACDLDRFKSVNDSLGHPAGDALLRIVAKRLTSTIREGDTVARLGGDEFAFILRELDASHDVMQMASRIIEAVSQPINLDSHLVTIGASIGIAIGGDDDSDADRIFKHADIALYRAKAGGRNTHRFYEDGMDADVSARNRLENDMRLAIKRGEFHLLYQPIVSLSGGNVIGCEALTRWQHPHRGAISPAEFIPVAEETGLIVSLGAWVLREACLAAASWPDHISVSVNVSGVQFQQSGLEDTIMMALSDSGLAPHRLEIEITESVLMQDFEAVSKTLRRLRNLGVSVALDDFGTGYSSLSYLHKFKFDRLKIDSSFIRQIEKPDAMAIVRAIVGLGRHLETGITAEGVETERQLEYVRNEGCTDVQGFIFGEAISSSALIDFATDKRRLLVA</sequence>
<dbReference type="SMART" id="SM00086">
    <property type="entry name" value="PAC"/>
    <property type="match status" value="2"/>
</dbReference>
<dbReference type="PROSITE" id="PS50887">
    <property type="entry name" value="GGDEF"/>
    <property type="match status" value="1"/>
</dbReference>
<keyword evidence="6" id="KW-1185">Reference proteome</keyword>
<dbReference type="NCBIfam" id="TIGR00254">
    <property type="entry name" value="GGDEF"/>
    <property type="match status" value="1"/>
</dbReference>
<evidence type="ECO:0000259" key="3">
    <source>
        <dbReference type="PROSITE" id="PS50883"/>
    </source>
</evidence>
<dbReference type="Proteomes" id="UP001055057">
    <property type="component" value="Unassembled WGS sequence"/>
</dbReference>
<evidence type="ECO:0000259" key="4">
    <source>
        <dbReference type="PROSITE" id="PS50887"/>
    </source>
</evidence>
<dbReference type="Pfam" id="PF01590">
    <property type="entry name" value="GAF"/>
    <property type="match status" value="1"/>
</dbReference>
<dbReference type="Pfam" id="PF08447">
    <property type="entry name" value="PAS_3"/>
    <property type="match status" value="2"/>
</dbReference>
<dbReference type="InterPro" id="IPR035919">
    <property type="entry name" value="EAL_sf"/>
</dbReference>
<dbReference type="Pfam" id="PF00563">
    <property type="entry name" value="EAL"/>
    <property type="match status" value="1"/>
</dbReference>
<evidence type="ECO:0008006" key="7">
    <source>
        <dbReference type="Google" id="ProtNLM"/>
    </source>
</evidence>
<evidence type="ECO:0000313" key="6">
    <source>
        <dbReference type="Proteomes" id="UP001055057"/>
    </source>
</evidence>
<dbReference type="PANTHER" id="PTHR44757:SF2">
    <property type="entry name" value="BIOFILM ARCHITECTURE MAINTENANCE PROTEIN MBAA"/>
    <property type="match status" value="1"/>
</dbReference>
<dbReference type="InterPro" id="IPR013655">
    <property type="entry name" value="PAS_fold_3"/>
</dbReference>
<dbReference type="SMART" id="SM00091">
    <property type="entry name" value="PAS"/>
    <property type="match status" value="2"/>
</dbReference>
<reference evidence="5" key="2">
    <citation type="submission" date="2021-08" db="EMBL/GenBank/DDBJ databases">
        <authorList>
            <person name="Tani A."/>
            <person name="Ola A."/>
            <person name="Ogura Y."/>
            <person name="Katsura K."/>
            <person name="Hayashi T."/>
        </authorList>
    </citation>
    <scope>NUCLEOTIDE SEQUENCE</scope>
    <source>
        <strain evidence="5">DSM 23632</strain>
    </source>
</reference>
<dbReference type="RefSeq" id="WP_238184822.1">
    <property type="nucleotide sequence ID" value="NZ_BPRB01000284.1"/>
</dbReference>
<dbReference type="InterPro" id="IPR003018">
    <property type="entry name" value="GAF"/>
</dbReference>
<dbReference type="InterPro" id="IPR029787">
    <property type="entry name" value="Nucleotide_cyclase"/>
</dbReference>
<dbReference type="Pfam" id="PF00990">
    <property type="entry name" value="GGDEF"/>
    <property type="match status" value="1"/>
</dbReference>
<name>A0ABQ4U6Z5_9HYPH</name>
<dbReference type="PANTHER" id="PTHR44757">
    <property type="entry name" value="DIGUANYLATE CYCLASE DGCP"/>
    <property type="match status" value="1"/>
</dbReference>
<dbReference type="PROSITE" id="PS50112">
    <property type="entry name" value="PAS"/>
    <property type="match status" value="1"/>
</dbReference>
<dbReference type="CDD" id="cd00130">
    <property type="entry name" value="PAS"/>
    <property type="match status" value="2"/>
</dbReference>
<dbReference type="EMBL" id="BPRB01000284">
    <property type="protein sequence ID" value="GJE62182.1"/>
    <property type="molecule type" value="Genomic_DNA"/>
</dbReference>
<dbReference type="SMART" id="SM00267">
    <property type="entry name" value="GGDEF"/>
    <property type="match status" value="1"/>
</dbReference>
<feature type="domain" description="PAC" evidence="2">
    <location>
        <begin position="388"/>
        <end position="441"/>
    </location>
</feature>
<dbReference type="InterPro" id="IPR043128">
    <property type="entry name" value="Rev_trsase/Diguanyl_cyclase"/>
</dbReference>
<evidence type="ECO:0000259" key="1">
    <source>
        <dbReference type="PROSITE" id="PS50112"/>
    </source>
</evidence>
<dbReference type="Gene3D" id="3.30.70.270">
    <property type="match status" value="1"/>
</dbReference>
<dbReference type="InterPro" id="IPR000014">
    <property type="entry name" value="PAS"/>
</dbReference>
<proteinExistence type="predicted"/>
<dbReference type="SUPFAM" id="SSF55785">
    <property type="entry name" value="PYP-like sensor domain (PAS domain)"/>
    <property type="match status" value="2"/>
</dbReference>
<dbReference type="PROSITE" id="PS50113">
    <property type="entry name" value="PAC"/>
    <property type="match status" value="1"/>
</dbReference>
<organism evidence="5 6">
    <name type="scientific">Methylobacterium trifolii</name>
    <dbReference type="NCBI Taxonomy" id="1003092"/>
    <lineage>
        <taxon>Bacteria</taxon>
        <taxon>Pseudomonadati</taxon>
        <taxon>Pseudomonadota</taxon>
        <taxon>Alphaproteobacteria</taxon>
        <taxon>Hyphomicrobiales</taxon>
        <taxon>Methylobacteriaceae</taxon>
        <taxon>Methylobacterium</taxon>
    </lineage>
</organism>
<gene>
    <name evidence="5" type="ORF">MPOCJGCO_4312</name>
</gene>
<feature type="domain" description="PAS" evidence="1">
    <location>
        <begin position="184"/>
        <end position="254"/>
    </location>
</feature>
<dbReference type="NCBIfam" id="TIGR00229">
    <property type="entry name" value="sensory_box"/>
    <property type="match status" value="2"/>
</dbReference>
<evidence type="ECO:0000259" key="2">
    <source>
        <dbReference type="PROSITE" id="PS50113"/>
    </source>
</evidence>
<dbReference type="InterPro" id="IPR000700">
    <property type="entry name" value="PAS-assoc_C"/>
</dbReference>
<dbReference type="SUPFAM" id="SSF55073">
    <property type="entry name" value="Nucleotide cyclase"/>
    <property type="match status" value="1"/>
</dbReference>
<dbReference type="SUPFAM" id="SSF141868">
    <property type="entry name" value="EAL domain-like"/>
    <property type="match status" value="1"/>
</dbReference>
<dbReference type="InterPro" id="IPR000160">
    <property type="entry name" value="GGDEF_dom"/>
</dbReference>
<dbReference type="PROSITE" id="PS50883">
    <property type="entry name" value="EAL"/>
    <property type="match status" value="1"/>
</dbReference>
<accession>A0ABQ4U6Z5</accession>
<reference evidence="5" key="1">
    <citation type="journal article" date="2021" name="Front. Microbiol.">
        <title>Comprehensive Comparative Genomics and Phenotyping of Methylobacterium Species.</title>
        <authorList>
            <person name="Alessa O."/>
            <person name="Ogura Y."/>
            <person name="Fujitani Y."/>
            <person name="Takami H."/>
            <person name="Hayashi T."/>
            <person name="Sahin N."/>
            <person name="Tani A."/>
        </authorList>
    </citation>
    <scope>NUCLEOTIDE SEQUENCE</scope>
    <source>
        <strain evidence="5">DSM 23632</strain>
    </source>
</reference>
<dbReference type="SUPFAM" id="SSF55781">
    <property type="entry name" value="GAF domain-like"/>
    <property type="match status" value="1"/>
</dbReference>
<dbReference type="Gene3D" id="3.30.450.40">
    <property type="match status" value="1"/>
</dbReference>
<dbReference type="Gene3D" id="3.20.20.450">
    <property type="entry name" value="EAL domain"/>
    <property type="match status" value="1"/>
</dbReference>
<dbReference type="InterPro" id="IPR029016">
    <property type="entry name" value="GAF-like_dom_sf"/>
</dbReference>
<dbReference type="CDD" id="cd01948">
    <property type="entry name" value="EAL"/>
    <property type="match status" value="1"/>
</dbReference>